<dbReference type="Proteomes" id="UP000324629">
    <property type="component" value="Unassembled WGS sequence"/>
</dbReference>
<gene>
    <name evidence="1" type="ORF">DEA37_0008447</name>
</gene>
<evidence type="ECO:0000313" key="2">
    <source>
        <dbReference type="Proteomes" id="UP000324629"/>
    </source>
</evidence>
<protein>
    <recommendedName>
        <fullName evidence="3">C-terminal of Roc (COR) domain-containing protein</fullName>
    </recommendedName>
</protein>
<accession>A0A5J4N6U0</accession>
<dbReference type="AlphaFoldDB" id="A0A5J4N6U0"/>
<proteinExistence type="predicted"/>
<evidence type="ECO:0008006" key="3">
    <source>
        <dbReference type="Google" id="ProtNLM"/>
    </source>
</evidence>
<feature type="non-terminal residue" evidence="1">
    <location>
        <position position="1"/>
    </location>
</feature>
<comment type="caution">
    <text evidence="1">The sequence shown here is derived from an EMBL/GenBank/DDBJ whole genome shotgun (WGS) entry which is preliminary data.</text>
</comment>
<evidence type="ECO:0000313" key="1">
    <source>
        <dbReference type="EMBL" id="KAA3671147.1"/>
    </source>
</evidence>
<feature type="non-terminal residue" evidence="1">
    <location>
        <position position="519"/>
    </location>
</feature>
<keyword evidence="2" id="KW-1185">Reference proteome</keyword>
<reference evidence="1 2" key="1">
    <citation type="journal article" date="2019" name="Gigascience">
        <title>Whole-genome sequence of the oriental lung fluke Paragonimus westermani.</title>
        <authorList>
            <person name="Oey H."/>
            <person name="Zakrzewski M."/>
            <person name="Narain K."/>
            <person name="Devi K.R."/>
            <person name="Agatsuma T."/>
            <person name="Nawaratna S."/>
            <person name="Gobert G.N."/>
            <person name="Jones M.K."/>
            <person name="Ragan M.A."/>
            <person name="McManus D.P."/>
            <person name="Krause L."/>
        </authorList>
    </citation>
    <scope>NUCLEOTIDE SEQUENCE [LARGE SCALE GENOMIC DNA]</scope>
    <source>
        <strain evidence="1 2">IND2009</strain>
    </source>
</reference>
<dbReference type="EMBL" id="QNGE01007183">
    <property type="protein sequence ID" value="KAA3671147.1"/>
    <property type="molecule type" value="Genomic_DNA"/>
</dbReference>
<sequence>QNLPHGSQLLIELLHEIPKWCSGETCPVDTVEQFSDRIHEHVNPLCTDETLSTILLHLQYTGTIIYIESPSGEDLIVLSPQWLCTDTLGYGFSEESMRRARITGSYTIDDFQLFVREVNTLKLVVLLEALGICVCCVVREHHRRRSKKQRSVDNLDFFQQAIKQSTMSEQFTPARRTVSIHVASELVHLGDQFKKEEIQIEIPRMNLIGMSSHVWESVNDDSSMRYTGVEISTSPGQLLHLMPRIQLHLRQSINSLINYIKWDHNSEKYGDFSTRWDLVQWLHGSKITIFNGTVEILILLHQRNQLYLNNLCPALELNLNIIRVQSSTDYLETSITWHSATLINCLWNLFQRFCPNHHDTQTDCSLVDKNDNECELVKQKCDPLNIIPHVACTDIEHLVKEQLFFGDDRIIPHALFCHVLGVNFLKPPVVRYLAKQLDPNLSTVEELERFTDDLGVQISNSEVHTLFSDQCSLIFGAVAAGPTTWGLARVVVNKILQYGRLELVIPQFTRPVLDKSMFH</sequence>
<name>A0A5J4N6U0_9TREM</name>
<organism evidence="1 2">
    <name type="scientific">Paragonimus westermani</name>
    <dbReference type="NCBI Taxonomy" id="34504"/>
    <lineage>
        <taxon>Eukaryota</taxon>
        <taxon>Metazoa</taxon>
        <taxon>Spiralia</taxon>
        <taxon>Lophotrochozoa</taxon>
        <taxon>Platyhelminthes</taxon>
        <taxon>Trematoda</taxon>
        <taxon>Digenea</taxon>
        <taxon>Plagiorchiida</taxon>
        <taxon>Troglotremata</taxon>
        <taxon>Troglotrematidae</taxon>
        <taxon>Paragonimus</taxon>
    </lineage>
</organism>